<dbReference type="RefSeq" id="WP_077685825.1">
    <property type="nucleotide sequence ID" value="NZ_CP019606.1"/>
</dbReference>
<keyword evidence="5 11" id="KW-0812">Transmembrane</keyword>
<dbReference type="OrthoDB" id="5244617at2"/>
<evidence type="ECO:0000256" key="8">
    <source>
        <dbReference type="ARBA" id="ARBA00023136"/>
    </source>
</evidence>
<comment type="subcellular location">
    <subcellularLocation>
        <location evidence="2">Cell membrane</location>
        <topology evidence="2">Multi-pass membrane protein</topology>
    </subcellularLocation>
</comment>
<keyword evidence="13" id="KW-1185">Reference proteome</keyword>
<evidence type="ECO:0000256" key="9">
    <source>
        <dbReference type="ARBA" id="ARBA00047816"/>
    </source>
</evidence>
<evidence type="ECO:0000256" key="2">
    <source>
        <dbReference type="ARBA" id="ARBA00004651"/>
    </source>
</evidence>
<proteinExistence type="inferred from homology"/>
<gene>
    <name evidence="12" type="ORF">BW730_08305</name>
</gene>
<feature type="transmembrane region" description="Helical" evidence="11">
    <location>
        <begin position="6"/>
        <end position="25"/>
    </location>
</feature>
<dbReference type="InterPro" id="IPR021050">
    <property type="entry name" value="Cyt_c_oxidase_su4_actinobac"/>
</dbReference>
<feature type="transmembrane region" description="Helical" evidence="11">
    <location>
        <begin position="71"/>
        <end position="97"/>
    </location>
</feature>
<keyword evidence="6 10" id="KW-1278">Translocase</keyword>
<accession>A0A1Q2CN50</accession>
<comment type="similarity">
    <text evidence="3 10">Belongs to the cytochrome c oxidase bacterial subunit CtaF family.</text>
</comment>
<keyword evidence="4 10" id="KW-1003">Cell membrane</keyword>
<evidence type="ECO:0000256" key="6">
    <source>
        <dbReference type="ARBA" id="ARBA00022967"/>
    </source>
</evidence>
<protein>
    <recommendedName>
        <fullName evidence="10">Cytochrome c oxidase polypeptide 4</fullName>
        <ecNumber evidence="10">7.1.1.9</ecNumber>
    </recommendedName>
    <alternativeName>
        <fullName evidence="10">Cytochrome aa3 subunit 4</fullName>
    </alternativeName>
    <alternativeName>
        <fullName evidence="10">Cytochrome c oxidase polypeptide IV</fullName>
    </alternativeName>
</protein>
<dbReference type="GO" id="GO:0005886">
    <property type="term" value="C:plasma membrane"/>
    <property type="evidence" value="ECO:0007669"/>
    <property type="project" value="UniProtKB-SubCell"/>
</dbReference>
<reference evidence="13" key="1">
    <citation type="submission" date="2017-02" db="EMBL/GenBank/DDBJ databases">
        <title>Tessaracoccus aquaemaris sp. nov., isolated from the intestine of a Korean rockfish, Sebastes schlegelii, in a marine aquaculture pond.</title>
        <authorList>
            <person name="Tak E.J."/>
            <person name="Bae J.-W."/>
        </authorList>
    </citation>
    <scope>NUCLEOTIDE SEQUENCE [LARGE SCALE GENOMIC DNA]</scope>
    <source>
        <strain evidence="13">NSG39</strain>
    </source>
</reference>
<keyword evidence="8 10" id="KW-0472">Membrane</keyword>
<evidence type="ECO:0000256" key="1">
    <source>
        <dbReference type="ARBA" id="ARBA00002536"/>
    </source>
</evidence>
<dbReference type="EC" id="7.1.1.9" evidence="10"/>
<evidence type="ECO:0000256" key="5">
    <source>
        <dbReference type="ARBA" id="ARBA00022692"/>
    </source>
</evidence>
<keyword evidence="7 11" id="KW-1133">Transmembrane helix</keyword>
<comment type="catalytic activity">
    <reaction evidence="9 10">
        <text>4 Fe(II)-[cytochrome c] + O2 + 8 H(+)(in) = 4 Fe(III)-[cytochrome c] + 2 H2O + 4 H(+)(out)</text>
        <dbReference type="Rhea" id="RHEA:11436"/>
        <dbReference type="Rhea" id="RHEA-COMP:10350"/>
        <dbReference type="Rhea" id="RHEA-COMP:14399"/>
        <dbReference type="ChEBI" id="CHEBI:15377"/>
        <dbReference type="ChEBI" id="CHEBI:15378"/>
        <dbReference type="ChEBI" id="CHEBI:15379"/>
        <dbReference type="ChEBI" id="CHEBI:29033"/>
        <dbReference type="ChEBI" id="CHEBI:29034"/>
        <dbReference type="EC" id="7.1.1.9"/>
    </reaction>
</comment>
<dbReference type="STRING" id="1332264.BW730_08305"/>
<organism evidence="12 13">
    <name type="scientific">Tessaracoccus aquimaris</name>
    <dbReference type="NCBI Taxonomy" id="1332264"/>
    <lineage>
        <taxon>Bacteria</taxon>
        <taxon>Bacillati</taxon>
        <taxon>Actinomycetota</taxon>
        <taxon>Actinomycetes</taxon>
        <taxon>Propionibacteriales</taxon>
        <taxon>Propionibacteriaceae</taxon>
        <taxon>Tessaracoccus</taxon>
    </lineage>
</organism>
<name>A0A1Q2CN50_9ACTN</name>
<dbReference type="GO" id="GO:0004129">
    <property type="term" value="F:cytochrome-c oxidase activity"/>
    <property type="evidence" value="ECO:0007669"/>
    <property type="project" value="UniProtKB-EC"/>
</dbReference>
<evidence type="ECO:0000313" key="12">
    <source>
        <dbReference type="EMBL" id="AQP47495.1"/>
    </source>
</evidence>
<evidence type="ECO:0000256" key="4">
    <source>
        <dbReference type="ARBA" id="ARBA00022475"/>
    </source>
</evidence>
<evidence type="ECO:0000256" key="11">
    <source>
        <dbReference type="SAM" id="Phobius"/>
    </source>
</evidence>
<dbReference type="KEGG" id="tes:BW730_08305"/>
<feature type="transmembrane region" description="Helical" evidence="11">
    <location>
        <begin position="32"/>
        <end position="51"/>
    </location>
</feature>
<feature type="transmembrane region" description="Helical" evidence="11">
    <location>
        <begin position="104"/>
        <end position="123"/>
    </location>
</feature>
<evidence type="ECO:0000313" key="13">
    <source>
        <dbReference type="Proteomes" id="UP000188145"/>
    </source>
</evidence>
<dbReference type="Proteomes" id="UP000188145">
    <property type="component" value="Chromosome"/>
</dbReference>
<sequence>MKAEKWVFWFIFLFFLVVTPVYYFMSREIAGTFVLGFTGLLGGMIAGYLTLTARSFDPRPEDRPDAEVYEAAGNVGFFAPKSMWPFWCALVVAVLALGPAMHQAWITLVGVGIGIWALSGWVLEFYRGDYKH</sequence>
<dbReference type="EMBL" id="CP019606">
    <property type="protein sequence ID" value="AQP47495.1"/>
    <property type="molecule type" value="Genomic_DNA"/>
</dbReference>
<comment type="subunit">
    <text evidence="10">Associates with subunits I, II and III to form cytochrome c oxidase.</text>
</comment>
<dbReference type="Pfam" id="PF12270">
    <property type="entry name" value="Cyt_c_ox_IV"/>
    <property type="match status" value="1"/>
</dbReference>
<evidence type="ECO:0000256" key="3">
    <source>
        <dbReference type="ARBA" id="ARBA00006870"/>
    </source>
</evidence>
<dbReference type="AlphaFoldDB" id="A0A1Q2CN50"/>
<evidence type="ECO:0000256" key="10">
    <source>
        <dbReference type="PIRNR" id="PIRNR017385"/>
    </source>
</evidence>
<evidence type="ECO:0000256" key="7">
    <source>
        <dbReference type="ARBA" id="ARBA00022989"/>
    </source>
</evidence>
<comment type="function">
    <text evidence="1 10">Part of cytochrome c oxidase, its function is unknown.</text>
</comment>
<dbReference type="PIRSF" id="PIRSF017385">
    <property type="entry name" value="CtaF"/>
    <property type="match status" value="1"/>
</dbReference>
<dbReference type="GO" id="GO:0022900">
    <property type="term" value="P:electron transport chain"/>
    <property type="evidence" value="ECO:0007669"/>
    <property type="project" value="InterPro"/>
</dbReference>